<proteinExistence type="predicted"/>
<dbReference type="EMBL" id="ML769404">
    <property type="protein sequence ID" value="KAE9406066.1"/>
    <property type="molecule type" value="Genomic_DNA"/>
</dbReference>
<evidence type="ECO:0000313" key="3">
    <source>
        <dbReference type="EMBL" id="KAE9406066.1"/>
    </source>
</evidence>
<keyword evidence="2" id="KW-0812">Transmembrane</keyword>
<sequence length="184" mass="20754">MSESWYCLASDWLKTIILEGGRSDQFFNLGLSCWGVYLARTLLSPDPSQDLPELTERASPDSGKRRRSSSSSSLDSSFMLHVDAFFGITVFLLSALLNFASVYLHASHGTGKSGGNLVFHDDDHLIYIASGMVNVVGLVTIYQWWKKERDIHSITNYALAGLRIGRGWELWTFFDHWGRRRGDT</sequence>
<gene>
    <name evidence="3" type="ORF">BT96DRAFT_972083</name>
</gene>
<accession>A0A6A4I670</accession>
<feature type="transmembrane region" description="Helical" evidence="2">
    <location>
        <begin position="84"/>
        <end position="104"/>
    </location>
</feature>
<name>A0A6A4I670_9AGAR</name>
<keyword evidence="2" id="KW-0472">Membrane</keyword>
<keyword evidence="4" id="KW-1185">Reference proteome</keyword>
<dbReference type="AlphaFoldDB" id="A0A6A4I670"/>
<keyword evidence="2" id="KW-1133">Transmembrane helix</keyword>
<reference evidence="3" key="1">
    <citation type="journal article" date="2019" name="Environ. Microbiol.">
        <title>Fungal ecological strategies reflected in gene transcription - a case study of two litter decomposers.</title>
        <authorList>
            <person name="Barbi F."/>
            <person name="Kohler A."/>
            <person name="Barry K."/>
            <person name="Baskaran P."/>
            <person name="Daum C."/>
            <person name="Fauchery L."/>
            <person name="Ihrmark K."/>
            <person name="Kuo A."/>
            <person name="LaButti K."/>
            <person name="Lipzen A."/>
            <person name="Morin E."/>
            <person name="Grigoriev I.V."/>
            <person name="Henrissat B."/>
            <person name="Lindahl B."/>
            <person name="Martin F."/>
        </authorList>
    </citation>
    <scope>NUCLEOTIDE SEQUENCE</scope>
    <source>
        <strain evidence="3">JB14</strain>
    </source>
</reference>
<dbReference type="Proteomes" id="UP000799118">
    <property type="component" value="Unassembled WGS sequence"/>
</dbReference>
<feature type="region of interest" description="Disordered" evidence="1">
    <location>
        <begin position="49"/>
        <end position="72"/>
    </location>
</feature>
<evidence type="ECO:0000256" key="1">
    <source>
        <dbReference type="SAM" id="MobiDB-lite"/>
    </source>
</evidence>
<evidence type="ECO:0000313" key="4">
    <source>
        <dbReference type="Proteomes" id="UP000799118"/>
    </source>
</evidence>
<feature type="transmembrane region" description="Helical" evidence="2">
    <location>
        <begin position="124"/>
        <end position="145"/>
    </location>
</feature>
<organism evidence="3 4">
    <name type="scientific">Gymnopus androsaceus JB14</name>
    <dbReference type="NCBI Taxonomy" id="1447944"/>
    <lineage>
        <taxon>Eukaryota</taxon>
        <taxon>Fungi</taxon>
        <taxon>Dikarya</taxon>
        <taxon>Basidiomycota</taxon>
        <taxon>Agaricomycotina</taxon>
        <taxon>Agaricomycetes</taxon>
        <taxon>Agaricomycetidae</taxon>
        <taxon>Agaricales</taxon>
        <taxon>Marasmiineae</taxon>
        <taxon>Omphalotaceae</taxon>
        <taxon>Gymnopus</taxon>
    </lineage>
</organism>
<protein>
    <submittedName>
        <fullName evidence="3">Uncharacterized protein</fullName>
    </submittedName>
</protein>
<feature type="compositionally biased region" description="Basic and acidic residues" evidence="1">
    <location>
        <begin position="54"/>
        <end position="63"/>
    </location>
</feature>
<evidence type="ECO:0000256" key="2">
    <source>
        <dbReference type="SAM" id="Phobius"/>
    </source>
</evidence>